<evidence type="ECO:0000256" key="4">
    <source>
        <dbReference type="ARBA" id="ARBA00022964"/>
    </source>
</evidence>
<evidence type="ECO:0000256" key="5">
    <source>
        <dbReference type="ARBA" id="ARBA00023002"/>
    </source>
</evidence>
<dbReference type="Pfam" id="PF04209">
    <property type="entry name" value="HgmA_C"/>
    <property type="match status" value="1"/>
</dbReference>
<dbReference type="RefSeq" id="WP_188430795.1">
    <property type="nucleotide sequence ID" value="NZ_BMEX01000003.1"/>
</dbReference>
<keyword evidence="10" id="KW-1185">Reference proteome</keyword>
<dbReference type="InterPro" id="IPR046452">
    <property type="entry name" value="HgmA_N"/>
</dbReference>
<dbReference type="SUPFAM" id="SSF51182">
    <property type="entry name" value="RmlC-like cupins"/>
    <property type="match status" value="1"/>
</dbReference>
<feature type="domain" description="Homogentisate 1,2-dioxygenase C-terminal" evidence="7">
    <location>
        <begin position="269"/>
        <end position="383"/>
    </location>
</feature>
<dbReference type="InterPro" id="IPR014710">
    <property type="entry name" value="RmlC-like_jellyroll"/>
</dbReference>
<dbReference type="Pfam" id="PF20510">
    <property type="entry name" value="HgmA_N"/>
    <property type="match status" value="1"/>
</dbReference>
<comment type="similarity">
    <text evidence="2">Belongs to the homogentisate dioxygenase family.</text>
</comment>
<gene>
    <name evidence="9" type="ORF">GCM10007416_11500</name>
</gene>
<dbReference type="InterPro" id="IPR046451">
    <property type="entry name" value="HgmA_C"/>
</dbReference>
<name>A0ABQ1GB67_9BACL</name>
<keyword evidence="3" id="KW-0479">Metal-binding</keyword>
<evidence type="ECO:0000313" key="9">
    <source>
        <dbReference type="EMBL" id="GGA40220.1"/>
    </source>
</evidence>
<reference evidence="10" key="1">
    <citation type="journal article" date="2019" name="Int. J. Syst. Evol. Microbiol.">
        <title>The Global Catalogue of Microorganisms (GCM) 10K type strain sequencing project: providing services to taxonomists for standard genome sequencing and annotation.</title>
        <authorList>
            <consortium name="The Broad Institute Genomics Platform"/>
            <consortium name="The Broad Institute Genome Sequencing Center for Infectious Disease"/>
            <person name="Wu L."/>
            <person name="Ma J."/>
        </authorList>
    </citation>
    <scope>NUCLEOTIDE SEQUENCE [LARGE SCALE GENOMIC DNA]</scope>
    <source>
        <strain evidence="10">CGMCC 1.12404</strain>
    </source>
</reference>
<comment type="caution">
    <text evidence="9">The sequence shown here is derived from an EMBL/GenBank/DDBJ whole genome shotgun (WGS) entry which is preliminary data.</text>
</comment>
<dbReference type="Gene3D" id="2.60.120.10">
    <property type="entry name" value="Jelly Rolls"/>
    <property type="match status" value="1"/>
</dbReference>
<accession>A0ABQ1GB67</accession>
<keyword evidence="5" id="KW-0560">Oxidoreductase</keyword>
<dbReference type="EMBL" id="BMEX01000003">
    <property type="protein sequence ID" value="GGA40220.1"/>
    <property type="molecule type" value="Genomic_DNA"/>
</dbReference>
<organism evidence="9 10">
    <name type="scientific">Kroppenstedtia guangzhouensis</name>
    <dbReference type="NCBI Taxonomy" id="1274356"/>
    <lineage>
        <taxon>Bacteria</taxon>
        <taxon>Bacillati</taxon>
        <taxon>Bacillota</taxon>
        <taxon>Bacilli</taxon>
        <taxon>Bacillales</taxon>
        <taxon>Thermoactinomycetaceae</taxon>
        <taxon>Kroppenstedtia</taxon>
    </lineage>
</organism>
<dbReference type="PANTHER" id="PTHR11056:SF0">
    <property type="entry name" value="HOMOGENTISATE 1,2-DIOXYGENASE"/>
    <property type="match status" value="1"/>
</dbReference>
<dbReference type="PANTHER" id="PTHR11056">
    <property type="entry name" value="HOMOGENTISATE 1,2-DIOXYGENASE"/>
    <property type="match status" value="1"/>
</dbReference>
<comment type="cofactor">
    <cofactor evidence="1">
        <name>Fe cation</name>
        <dbReference type="ChEBI" id="CHEBI:24875"/>
    </cofactor>
</comment>
<protein>
    <submittedName>
        <fullName evidence="9">Homogentisate 1,2-dioxygenase</fullName>
    </submittedName>
</protein>
<evidence type="ECO:0000259" key="7">
    <source>
        <dbReference type="Pfam" id="PF04209"/>
    </source>
</evidence>
<evidence type="ECO:0000256" key="6">
    <source>
        <dbReference type="ARBA" id="ARBA00023004"/>
    </source>
</evidence>
<evidence type="ECO:0000256" key="1">
    <source>
        <dbReference type="ARBA" id="ARBA00001962"/>
    </source>
</evidence>
<dbReference type="InterPro" id="IPR005708">
    <property type="entry name" value="Homogentis_dOase"/>
</dbReference>
<evidence type="ECO:0000313" key="10">
    <source>
        <dbReference type="Proteomes" id="UP000617979"/>
    </source>
</evidence>
<dbReference type="InterPro" id="IPR011051">
    <property type="entry name" value="RmlC_Cupin_sf"/>
</dbReference>
<feature type="domain" description="Homogentisate 1,2-dioxygenase N-terminal" evidence="8">
    <location>
        <begin position="90"/>
        <end position="250"/>
    </location>
</feature>
<keyword evidence="4" id="KW-0223">Dioxygenase</keyword>
<evidence type="ECO:0000256" key="3">
    <source>
        <dbReference type="ARBA" id="ARBA00022723"/>
    </source>
</evidence>
<sequence length="391" mass="44952">MPFYHRLGKIPHKRHIQFRKEDGSLFREEVMGTKGFSGIQSILYHHHPPTQVSRVEWLREWQPELEEQGANRHRHLLTEGLTAGGDLVEGRVHLLANEDVAIGVVRPTEAMDYYFRNSDGDEVLFVHEGEGEFQSVFGQMPYRPGDYIVIPVGTTYRLEMKKGPQRFLVIESTGEITPPKRYRNEFGQLMEHSPYCERDIRVPESLKPRLESGTFEVRVKAQGQLTVYQYDFHPFDVVGWDGYLYPWIFNVEDFEPITGRIHQPPPVHQTFAGPNFVICSFVPRLYDYHPEAIPAPYWHSNVNSDEVLYYVDGNFMSRKGIREGSITLHPSGLPHGPHPGKAEASIGKKGTEELAVMIDTFRPLRVTRAALKMEDADYIYSWLPETDAAKN</sequence>
<dbReference type="Proteomes" id="UP000617979">
    <property type="component" value="Unassembled WGS sequence"/>
</dbReference>
<evidence type="ECO:0000259" key="8">
    <source>
        <dbReference type="Pfam" id="PF20510"/>
    </source>
</evidence>
<evidence type="ECO:0000256" key="2">
    <source>
        <dbReference type="ARBA" id="ARBA00007757"/>
    </source>
</evidence>
<proteinExistence type="inferred from homology"/>
<keyword evidence="6" id="KW-0408">Iron</keyword>